<dbReference type="Proteomes" id="UP000561681">
    <property type="component" value="Unassembled WGS sequence"/>
</dbReference>
<comment type="caution">
    <text evidence="2">The sequence shown here is derived from an EMBL/GenBank/DDBJ whole genome shotgun (WGS) entry which is preliminary data.</text>
</comment>
<sequence>MKKTLLLFLLLPFFGFAQQLSGDYVISSANPLANFRTLALAVDQINTRGVSGPVRFLLDEDQNLTSLLSINIIANTSTTNTFTIKPNTGKNITITTTMASPSTGIPAVIRFNGTNNVIIDGSNSTLNTKI</sequence>
<keyword evidence="3" id="KW-1185">Reference proteome</keyword>
<protein>
    <submittedName>
        <fullName evidence="2">Uncharacterized protein</fullName>
    </submittedName>
</protein>
<evidence type="ECO:0000313" key="2">
    <source>
        <dbReference type="EMBL" id="MBB4801037.1"/>
    </source>
</evidence>
<evidence type="ECO:0000313" key="3">
    <source>
        <dbReference type="Proteomes" id="UP000561681"/>
    </source>
</evidence>
<name>A0A7W7IUX4_9FLAO</name>
<organism evidence="2 3">
    <name type="scientific">Flavobacterium nitrogenifigens</name>
    <dbReference type="NCBI Taxonomy" id="1617283"/>
    <lineage>
        <taxon>Bacteria</taxon>
        <taxon>Pseudomonadati</taxon>
        <taxon>Bacteroidota</taxon>
        <taxon>Flavobacteriia</taxon>
        <taxon>Flavobacteriales</taxon>
        <taxon>Flavobacteriaceae</taxon>
        <taxon>Flavobacterium</taxon>
    </lineage>
</organism>
<dbReference type="AlphaFoldDB" id="A0A7W7IUX4"/>
<proteinExistence type="predicted"/>
<feature type="signal peptide" evidence="1">
    <location>
        <begin position="1"/>
        <end position="17"/>
    </location>
</feature>
<feature type="chain" id="PRO_5030960861" evidence="1">
    <location>
        <begin position="18"/>
        <end position="130"/>
    </location>
</feature>
<reference evidence="2 3" key="1">
    <citation type="submission" date="2020-08" db="EMBL/GenBank/DDBJ databases">
        <title>Functional genomics of gut bacteria from endangered species of beetles.</title>
        <authorList>
            <person name="Carlos-Shanley C."/>
        </authorList>
    </citation>
    <scope>NUCLEOTIDE SEQUENCE [LARGE SCALE GENOMIC DNA]</scope>
    <source>
        <strain evidence="2 3">S00142</strain>
    </source>
</reference>
<dbReference type="RefSeq" id="WP_184159143.1">
    <property type="nucleotide sequence ID" value="NZ_JACHLD010000001.1"/>
</dbReference>
<accession>A0A7W7IUX4</accession>
<dbReference type="EMBL" id="JACHLD010000001">
    <property type="protein sequence ID" value="MBB4801037.1"/>
    <property type="molecule type" value="Genomic_DNA"/>
</dbReference>
<evidence type="ECO:0000256" key="1">
    <source>
        <dbReference type="SAM" id="SignalP"/>
    </source>
</evidence>
<keyword evidence="1" id="KW-0732">Signal</keyword>
<gene>
    <name evidence="2" type="ORF">HNP37_001076</name>
</gene>